<dbReference type="GO" id="GO:0008081">
    <property type="term" value="F:phosphoric diester hydrolase activity"/>
    <property type="evidence" value="ECO:0007669"/>
    <property type="project" value="UniProtKB-ARBA"/>
</dbReference>
<dbReference type="SMART" id="SM00471">
    <property type="entry name" value="HDc"/>
    <property type="match status" value="2"/>
</dbReference>
<dbReference type="Pfam" id="PF13487">
    <property type="entry name" value="HD_5"/>
    <property type="match status" value="1"/>
</dbReference>
<dbReference type="Gene3D" id="1.10.3210.10">
    <property type="entry name" value="Hypothetical protein af1432"/>
    <property type="match status" value="2"/>
</dbReference>
<dbReference type="RefSeq" id="WP_006746846.1">
    <property type="nucleotide sequence ID" value="NZ_CP007029.1"/>
</dbReference>
<dbReference type="STRING" id="713585.THITH_16220"/>
<dbReference type="InterPro" id="IPR003607">
    <property type="entry name" value="HD/PDEase_dom"/>
</dbReference>
<dbReference type="CDD" id="cd00077">
    <property type="entry name" value="HDc"/>
    <property type="match status" value="2"/>
</dbReference>
<keyword evidence="2" id="KW-0378">Hydrolase</keyword>
<dbReference type="AlphaFoldDB" id="W0DLV9"/>
<dbReference type="Proteomes" id="UP000005289">
    <property type="component" value="Chromosome"/>
</dbReference>
<feature type="domain" description="HD-GYP" evidence="1">
    <location>
        <begin position="216"/>
        <end position="412"/>
    </location>
</feature>
<evidence type="ECO:0000259" key="1">
    <source>
        <dbReference type="PROSITE" id="PS51832"/>
    </source>
</evidence>
<sequence>MSEPLHLQVNLRQVIYSLSDALDMVGVDSLGHGKRVAYMAAECANQLGFSSERFDRLICAAILHDCGVSSTRLHQNLIREMDWNGAQAHCDRGHALLLGCPPLADLAEPVRLHHSHWQVLERQDLDSEDAEIGNLIFLVDRVDALSAQHAGENLLLAQRDTRDVIRGHAGRMFAPHLIDAFEAVSQRESFWLALGEREIDHYLRAWVARGATCAVDSPALRAVADIFATIVDAKSRFTAEHSRGVAALSRKVGTWAGLDGVACDKLELAGLLHDLGKLRVPDEILEKAGPLDERELAVMARHSFDTYAILEPIDGLREVALWAAMHHEKVSGDGYPFHHSGEALPPEARILAVADVYQALAQDRPYRKSLAPDEIVRILWEMVDGGHLDGDMVALVADRPDESWASAMQLADARRASVPRNKGMPDDRSGIRWRTLQGQWIGY</sequence>
<gene>
    <name evidence="2" type="ORF">THITH_16220</name>
</gene>
<dbReference type="PANTHER" id="PTHR43155:SF1">
    <property type="entry name" value="3'3'-CGAMP-SPECIFIC PHOSPHODIESTERASE 1"/>
    <property type="match status" value="1"/>
</dbReference>
<protein>
    <submittedName>
        <fullName evidence="2">Phosphohydrolase</fullName>
    </submittedName>
</protein>
<organism evidence="2 3">
    <name type="scientific">Thioalkalivibrio paradoxus ARh 1</name>
    <dbReference type="NCBI Taxonomy" id="713585"/>
    <lineage>
        <taxon>Bacteria</taxon>
        <taxon>Pseudomonadati</taxon>
        <taxon>Pseudomonadota</taxon>
        <taxon>Gammaproteobacteria</taxon>
        <taxon>Chromatiales</taxon>
        <taxon>Ectothiorhodospiraceae</taxon>
        <taxon>Thioalkalivibrio</taxon>
    </lineage>
</organism>
<proteinExistence type="predicted"/>
<dbReference type="PROSITE" id="PS51832">
    <property type="entry name" value="HD_GYP"/>
    <property type="match status" value="1"/>
</dbReference>
<dbReference type="SUPFAM" id="SSF109604">
    <property type="entry name" value="HD-domain/PDEase-like"/>
    <property type="match status" value="2"/>
</dbReference>
<reference evidence="2 3" key="1">
    <citation type="submission" date="2013-12" db="EMBL/GenBank/DDBJ databases">
        <authorList>
            <consortium name="DOE Joint Genome Institute"/>
            <person name="Muyzer G."/>
            <person name="Huntemann M."/>
            <person name="Han J."/>
            <person name="Chen A."/>
            <person name="Kyrpides N."/>
            <person name="Mavromatis K."/>
            <person name="Markowitz V."/>
            <person name="Palaniappan K."/>
            <person name="Ivanova N."/>
            <person name="Schaumberg A."/>
            <person name="Pati A."/>
            <person name="Liolios K."/>
            <person name="Nordberg H.P."/>
            <person name="Cantor M.N."/>
            <person name="Hua S.X."/>
            <person name="Woyke T."/>
        </authorList>
    </citation>
    <scope>NUCLEOTIDE SEQUENCE [LARGE SCALE GENOMIC DNA]</scope>
    <source>
        <strain evidence="2 3">ARh 1</strain>
    </source>
</reference>
<evidence type="ECO:0000313" key="2">
    <source>
        <dbReference type="EMBL" id="AHE99579.1"/>
    </source>
</evidence>
<name>W0DLV9_9GAMM</name>
<dbReference type="HOGENOM" id="CLU_040286_2_0_6"/>
<evidence type="ECO:0000313" key="3">
    <source>
        <dbReference type="Proteomes" id="UP000005289"/>
    </source>
</evidence>
<dbReference type="InterPro" id="IPR037522">
    <property type="entry name" value="HD_GYP_dom"/>
</dbReference>
<dbReference type="PANTHER" id="PTHR43155">
    <property type="entry name" value="CYCLIC DI-GMP PHOSPHODIESTERASE PA4108-RELATED"/>
    <property type="match status" value="1"/>
</dbReference>
<keyword evidence="3" id="KW-1185">Reference proteome</keyword>
<dbReference type="Pfam" id="PF01966">
    <property type="entry name" value="HD"/>
    <property type="match status" value="1"/>
</dbReference>
<dbReference type="KEGG" id="tti:THITH_16220"/>
<accession>W0DLV9</accession>
<dbReference type="InterPro" id="IPR006674">
    <property type="entry name" value="HD_domain"/>
</dbReference>
<dbReference type="EMBL" id="CP007029">
    <property type="protein sequence ID" value="AHE99579.1"/>
    <property type="molecule type" value="Genomic_DNA"/>
</dbReference>